<keyword evidence="5" id="KW-0547">Nucleotide-binding</keyword>
<dbReference type="PANTHER" id="PTHR24421:SF10">
    <property type="entry name" value="NITRATE_NITRITE SENSOR PROTEIN NARQ"/>
    <property type="match status" value="1"/>
</dbReference>
<dbReference type="PROSITE" id="PS50109">
    <property type="entry name" value="HIS_KIN"/>
    <property type="match status" value="1"/>
</dbReference>
<evidence type="ECO:0000313" key="13">
    <source>
        <dbReference type="Proteomes" id="UP000676386"/>
    </source>
</evidence>
<dbReference type="PANTHER" id="PTHR24421">
    <property type="entry name" value="NITRATE/NITRITE SENSOR PROTEIN NARX-RELATED"/>
    <property type="match status" value="1"/>
</dbReference>
<dbReference type="EC" id="2.7.13.3" evidence="2"/>
<comment type="catalytic activity">
    <reaction evidence="1">
        <text>ATP + protein L-histidine = ADP + protein N-phospho-L-histidine.</text>
        <dbReference type="EC" id="2.7.13.3"/>
    </reaction>
</comment>
<keyword evidence="13" id="KW-1185">Reference proteome</keyword>
<evidence type="ECO:0000256" key="9">
    <source>
        <dbReference type="SAM" id="Coils"/>
    </source>
</evidence>
<dbReference type="Gene3D" id="1.25.40.10">
    <property type="entry name" value="Tetratricopeptide repeat domain"/>
    <property type="match status" value="2"/>
</dbReference>
<dbReference type="Pfam" id="PF02518">
    <property type="entry name" value="HATPase_c"/>
    <property type="match status" value="1"/>
</dbReference>
<keyword evidence="10" id="KW-1133">Transmembrane helix</keyword>
<gene>
    <name evidence="12" type="ORF">KE626_32675</name>
</gene>
<keyword evidence="3" id="KW-0597">Phosphoprotein</keyword>
<accession>A0ABS5JA92</accession>
<keyword evidence="4" id="KW-0808">Transferase</keyword>
<dbReference type="Pfam" id="PF07730">
    <property type="entry name" value="HisKA_3"/>
    <property type="match status" value="1"/>
</dbReference>
<evidence type="ECO:0000313" key="12">
    <source>
        <dbReference type="EMBL" id="MBS0032134.1"/>
    </source>
</evidence>
<dbReference type="SMART" id="SM00387">
    <property type="entry name" value="HATPase_c"/>
    <property type="match status" value="1"/>
</dbReference>
<protein>
    <recommendedName>
        <fullName evidence="2">histidine kinase</fullName>
        <ecNumber evidence="2">2.7.13.3</ecNumber>
    </recommendedName>
</protein>
<keyword evidence="6" id="KW-0418">Kinase</keyword>
<evidence type="ECO:0000256" key="10">
    <source>
        <dbReference type="SAM" id="Phobius"/>
    </source>
</evidence>
<feature type="domain" description="Histidine kinase" evidence="11">
    <location>
        <begin position="582"/>
        <end position="675"/>
    </location>
</feature>
<dbReference type="InterPro" id="IPR011990">
    <property type="entry name" value="TPR-like_helical_dom_sf"/>
</dbReference>
<dbReference type="InterPro" id="IPR050482">
    <property type="entry name" value="Sensor_HK_TwoCompSys"/>
</dbReference>
<dbReference type="Proteomes" id="UP000676386">
    <property type="component" value="Unassembled WGS sequence"/>
</dbReference>
<feature type="transmembrane region" description="Helical" evidence="10">
    <location>
        <begin position="418"/>
        <end position="441"/>
    </location>
</feature>
<organism evidence="12 13">
    <name type="scientific">Chitinophaga hostae</name>
    <dbReference type="NCBI Taxonomy" id="2831022"/>
    <lineage>
        <taxon>Bacteria</taxon>
        <taxon>Pseudomonadati</taxon>
        <taxon>Bacteroidota</taxon>
        <taxon>Chitinophagia</taxon>
        <taxon>Chitinophagales</taxon>
        <taxon>Chitinophagaceae</taxon>
        <taxon>Chitinophaga</taxon>
    </lineage>
</organism>
<name>A0ABS5JA92_9BACT</name>
<dbReference type="EMBL" id="JAGTXB010000028">
    <property type="protein sequence ID" value="MBS0032134.1"/>
    <property type="molecule type" value="Genomic_DNA"/>
</dbReference>
<dbReference type="InterPro" id="IPR005467">
    <property type="entry name" value="His_kinase_dom"/>
</dbReference>
<dbReference type="RefSeq" id="WP_211977291.1">
    <property type="nucleotide sequence ID" value="NZ_CBFHAM010000041.1"/>
</dbReference>
<feature type="coiled-coil region" evidence="9">
    <location>
        <begin position="376"/>
        <end position="403"/>
    </location>
</feature>
<dbReference type="SUPFAM" id="SSF48452">
    <property type="entry name" value="TPR-like"/>
    <property type="match status" value="2"/>
</dbReference>
<dbReference type="Gene3D" id="3.30.565.10">
    <property type="entry name" value="Histidine kinase-like ATPase, C-terminal domain"/>
    <property type="match status" value="1"/>
</dbReference>
<comment type="caution">
    <text evidence="12">The sequence shown here is derived from an EMBL/GenBank/DDBJ whole genome shotgun (WGS) entry which is preliminary data.</text>
</comment>
<evidence type="ECO:0000256" key="1">
    <source>
        <dbReference type="ARBA" id="ARBA00000085"/>
    </source>
</evidence>
<evidence type="ECO:0000256" key="5">
    <source>
        <dbReference type="ARBA" id="ARBA00022741"/>
    </source>
</evidence>
<keyword evidence="10" id="KW-0472">Membrane</keyword>
<dbReference type="Gene3D" id="1.20.5.1930">
    <property type="match status" value="1"/>
</dbReference>
<evidence type="ECO:0000256" key="2">
    <source>
        <dbReference type="ARBA" id="ARBA00012438"/>
    </source>
</evidence>
<dbReference type="InterPro" id="IPR011712">
    <property type="entry name" value="Sig_transdc_His_kin_sub3_dim/P"/>
</dbReference>
<evidence type="ECO:0000256" key="7">
    <source>
        <dbReference type="ARBA" id="ARBA00022840"/>
    </source>
</evidence>
<evidence type="ECO:0000256" key="3">
    <source>
        <dbReference type="ARBA" id="ARBA00022553"/>
    </source>
</evidence>
<keyword evidence="10" id="KW-0812">Transmembrane</keyword>
<sequence length="677" mass="76668">MFTRYQRIPFFIVPLLMILVVIGSHQSYAQSNLAGKRDSLLRLLKTQKDTARGFTLLRLADNTLRTANGRDTLAVLYAQEAYRIFNKSNNGFGMAWAKFEEGTAYMDMRQLDRALPLLTAAKEIPISDTVKRKNELLGTIWNQIAVVYDDQGNAALSTDIMMEKALPYFEAAKDERNIAFTSASLATTFLNFKQYEKAISYYKKELIDYKGPKKESYFAVDYSRLAFCLTELKRYAEARPFLDSAEMILQEYPVSYPWMKYHYANANWHHRQGIEQKALQQYNAALQVADSIHDKYNTVNILFGKYEVFYALKKYDSARTTAYGIYHINLALQDTVALDRVGIYKVLYESEKATGNNTAALQWLERYSGLADTIHKREEQVKLNDLEEKYQAQKKEGTILKLQNRSRQQQITLDRARLTAVLLIGALLIAGLLLVIFAVLARNRKKNAEQLAIMHRHQSQQQENEKQLMVYNAMLEGQEKERSRLSSDLHDGLGGMLSGINLKLQSLSDILPGASQALQPLAFQMGDAVKELRRIAHNMMPENLLRFGLTEALKDLCERLQTPQTRIVFYAAGISGDMPQQEQLAIYRIIQELLGNALKYAAATEIMVQCIQNGEECSITVEDNGAGFDAEAAAAQQGVGLLNVRNRTKYLRGSMEIHSAMATGTSIQINLMVSSYA</sequence>
<proteinExistence type="predicted"/>
<evidence type="ECO:0000256" key="4">
    <source>
        <dbReference type="ARBA" id="ARBA00022679"/>
    </source>
</evidence>
<dbReference type="SUPFAM" id="SSF55874">
    <property type="entry name" value="ATPase domain of HSP90 chaperone/DNA topoisomerase II/histidine kinase"/>
    <property type="match status" value="1"/>
</dbReference>
<evidence type="ECO:0000256" key="6">
    <source>
        <dbReference type="ARBA" id="ARBA00022777"/>
    </source>
</evidence>
<dbReference type="InterPro" id="IPR036890">
    <property type="entry name" value="HATPase_C_sf"/>
</dbReference>
<dbReference type="InterPro" id="IPR003594">
    <property type="entry name" value="HATPase_dom"/>
</dbReference>
<keyword evidence="8" id="KW-0902">Two-component regulatory system</keyword>
<evidence type="ECO:0000256" key="8">
    <source>
        <dbReference type="ARBA" id="ARBA00023012"/>
    </source>
</evidence>
<keyword evidence="7" id="KW-0067">ATP-binding</keyword>
<evidence type="ECO:0000259" key="11">
    <source>
        <dbReference type="PROSITE" id="PS50109"/>
    </source>
</evidence>
<keyword evidence="9" id="KW-0175">Coiled coil</keyword>
<dbReference type="CDD" id="cd16917">
    <property type="entry name" value="HATPase_UhpB-NarQ-NarX-like"/>
    <property type="match status" value="1"/>
</dbReference>
<reference evidence="12 13" key="1">
    <citation type="submission" date="2021-04" db="EMBL/GenBank/DDBJ databases">
        <title>Chitinophaga sp. nov., isolated from the rhizosphere soil.</title>
        <authorList>
            <person name="He S."/>
        </authorList>
    </citation>
    <scope>NUCLEOTIDE SEQUENCE [LARGE SCALE GENOMIC DNA]</scope>
    <source>
        <strain evidence="12 13">2R12</strain>
    </source>
</reference>